<gene>
    <name evidence="8" type="ORF">PLXY2_LOCUS357</name>
</gene>
<evidence type="ECO:0000256" key="1">
    <source>
        <dbReference type="ARBA" id="ARBA00004141"/>
    </source>
</evidence>
<keyword evidence="4" id="KW-0813">Transport</keyword>
<evidence type="ECO:0000256" key="3">
    <source>
        <dbReference type="ARBA" id="ARBA00022692"/>
    </source>
</evidence>
<dbReference type="GO" id="GO:0022857">
    <property type="term" value="F:transmembrane transporter activity"/>
    <property type="evidence" value="ECO:0007669"/>
    <property type="project" value="InterPro"/>
</dbReference>
<dbReference type="InterPro" id="IPR000109">
    <property type="entry name" value="POT_fam"/>
</dbReference>
<keyword evidence="9" id="KW-1185">Reference proteome</keyword>
<feature type="transmembrane region" description="Helical" evidence="7">
    <location>
        <begin position="21"/>
        <end position="39"/>
    </location>
</feature>
<feature type="transmembrane region" description="Helical" evidence="7">
    <location>
        <begin position="158"/>
        <end position="176"/>
    </location>
</feature>
<evidence type="ECO:0000313" key="9">
    <source>
        <dbReference type="Proteomes" id="UP000653454"/>
    </source>
</evidence>
<evidence type="ECO:0000256" key="6">
    <source>
        <dbReference type="ARBA" id="ARBA00023136"/>
    </source>
</evidence>
<dbReference type="EMBL" id="CAJHNJ030000001">
    <property type="protein sequence ID" value="CAG9087490.1"/>
    <property type="molecule type" value="Genomic_DNA"/>
</dbReference>
<comment type="subcellular location">
    <subcellularLocation>
        <location evidence="1">Membrane</location>
        <topology evidence="1">Multi-pass membrane protein</topology>
    </subcellularLocation>
</comment>
<feature type="transmembrane region" description="Helical" evidence="7">
    <location>
        <begin position="196"/>
        <end position="215"/>
    </location>
</feature>
<keyword evidence="6 7" id="KW-0472">Membrane</keyword>
<name>A0A8S4D0F9_PLUXY</name>
<evidence type="ECO:0000256" key="5">
    <source>
        <dbReference type="ARBA" id="ARBA00022989"/>
    </source>
</evidence>
<dbReference type="Pfam" id="PF00854">
    <property type="entry name" value="PTR2"/>
    <property type="match status" value="2"/>
</dbReference>
<accession>A0A8S4D0F9</accession>
<dbReference type="GO" id="GO:0015833">
    <property type="term" value="P:peptide transport"/>
    <property type="evidence" value="ECO:0007669"/>
    <property type="project" value="UniProtKB-KW"/>
</dbReference>
<feature type="transmembrane region" description="Helical" evidence="7">
    <location>
        <begin position="323"/>
        <end position="344"/>
    </location>
</feature>
<dbReference type="AlphaFoldDB" id="A0A8S4D0F9"/>
<reference evidence="8" key="1">
    <citation type="submission" date="2020-11" db="EMBL/GenBank/DDBJ databases">
        <authorList>
            <person name="Whiteford S."/>
        </authorList>
    </citation>
    <scope>NUCLEOTIDE SEQUENCE</scope>
</reference>
<sequence length="697" mass="78261">MDEKERCMGETPQKDVVKDRFPRIVIIILIAEFCERFSYSGMRAFLTLYLRSKLDYTDDGATEIYHLFSTLVYLFPIFGGILADNYLGKYRTIFYMLFVYATGNILVAVTAVPQLALPGRLCTLIGLFLITVGTGGIKPCVMAFGGDQFKLPDQEKHLAIYFSVLYFTLCTGSLIAKAVSPILRSEVSCFGDKDCYSLAFGAPSIIIIISMITFVSAKKSYVLKEPEGNVVFDFIKCVALGLKNAVLKRRISSRPHWLDSTADRFDPAFIRDVKQTLSILTLFTVLPVFWALLDQLGSRWTLQATRMDGRFWFLTVKPDQMQVLVPTFILFIIPTMQKCVYPWLHAHGLLRNPLHKLVAGGALAGVAFIASGTLEIYLKSTYPELPRAGYSQLRIFNGHPCPVSLHNDNITYNIAPLQHYSKKDITVTGTANITFQLGGGCIEPREQVFTLLEAAAVSYYLTGDKFERYIDHVHKSRSGFPVVRFLVSDNLSNSNMTLYNNKRDEIEANIFVGVSPRHEVYTAMYSVTVNDTVVLKDVDLESGGVYTIMMDKIGDEYKTEVIVITAPNSITMAWMLPQFLIMAVAEVLFAVSGNEFAFKEAPDSMRAVVSACFLLTEAAGNVVIIVVSRLCVNYQQETQFFIFTAMMFVSIAVFYCMSRGYRFTAEHIPSVEGTRDARKDSVVLYHQVKQVEECTDH</sequence>
<feature type="transmembrane region" description="Helical" evidence="7">
    <location>
        <begin position="356"/>
        <end position="378"/>
    </location>
</feature>
<feature type="transmembrane region" description="Helical" evidence="7">
    <location>
        <begin position="64"/>
        <end position="82"/>
    </location>
</feature>
<dbReference type="PANTHER" id="PTHR11654">
    <property type="entry name" value="OLIGOPEPTIDE TRANSPORTER-RELATED"/>
    <property type="match status" value="1"/>
</dbReference>
<dbReference type="Proteomes" id="UP000653454">
    <property type="component" value="Unassembled WGS sequence"/>
</dbReference>
<dbReference type="InterPro" id="IPR036259">
    <property type="entry name" value="MFS_trans_sf"/>
</dbReference>
<comment type="similarity">
    <text evidence="2">Belongs to the major facilitator superfamily. Proton-dependent oligopeptide transporter (POT/PTR) (TC 2.A.17) family.</text>
</comment>
<keyword evidence="5 7" id="KW-1133">Transmembrane helix</keyword>
<comment type="caution">
    <text evidence="8">The sequence shown here is derived from an EMBL/GenBank/DDBJ whole genome shotgun (WGS) entry which is preliminary data.</text>
</comment>
<feature type="transmembrane region" description="Helical" evidence="7">
    <location>
        <begin position="639"/>
        <end position="657"/>
    </location>
</feature>
<feature type="transmembrane region" description="Helical" evidence="7">
    <location>
        <begin position="94"/>
        <end position="112"/>
    </location>
</feature>
<feature type="transmembrane region" description="Helical" evidence="7">
    <location>
        <begin position="124"/>
        <end position="146"/>
    </location>
</feature>
<feature type="transmembrane region" description="Helical" evidence="7">
    <location>
        <begin position="572"/>
        <end position="593"/>
    </location>
</feature>
<evidence type="ECO:0000256" key="2">
    <source>
        <dbReference type="ARBA" id="ARBA00005982"/>
    </source>
</evidence>
<evidence type="ECO:0000256" key="4">
    <source>
        <dbReference type="ARBA" id="ARBA00022856"/>
    </source>
</evidence>
<feature type="transmembrane region" description="Helical" evidence="7">
    <location>
        <begin position="605"/>
        <end position="627"/>
    </location>
</feature>
<organism evidence="8 9">
    <name type="scientific">Plutella xylostella</name>
    <name type="common">Diamondback moth</name>
    <name type="synonym">Plutella maculipennis</name>
    <dbReference type="NCBI Taxonomy" id="51655"/>
    <lineage>
        <taxon>Eukaryota</taxon>
        <taxon>Metazoa</taxon>
        <taxon>Ecdysozoa</taxon>
        <taxon>Arthropoda</taxon>
        <taxon>Hexapoda</taxon>
        <taxon>Insecta</taxon>
        <taxon>Pterygota</taxon>
        <taxon>Neoptera</taxon>
        <taxon>Endopterygota</taxon>
        <taxon>Lepidoptera</taxon>
        <taxon>Glossata</taxon>
        <taxon>Ditrysia</taxon>
        <taxon>Yponomeutoidea</taxon>
        <taxon>Plutellidae</taxon>
        <taxon>Plutella</taxon>
    </lineage>
</organism>
<keyword evidence="3 7" id="KW-0812">Transmembrane</keyword>
<keyword evidence="4" id="KW-0571">Peptide transport</keyword>
<evidence type="ECO:0000313" key="8">
    <source>
        <dbReference type="EMBL" id="CAG9087490.1"/>
    </source>
</evidence>
<dbReference type="SUPFAM" id="SSF103473">
    <property type="entry name" value="MFS general substrate transporter"/>
    <property type="match status" value="1"/>
</dbReference>
<proteinExistence type="inferred from homology"/>
<dbReference type="Gene3D" id="1.20.1250.20">
    <property type="entry name" value="MFS general substrate transporter like domains"/>
    <property type="match status" value="2"/>
</dbReference>
<dbReference type="GO" id="GO:0016020">
    <property type="term" value="C:membrane"/>
    <property type="evidence" value="ECO:0007669"/>
    <property type="project" value="UniProtKB-SubCell"/>
</dbReference>
<evidence type="ECO:0000256" key="7">
    <source>
        <dbReference type="SAM" id="Phobius"/>
    </source>
</evidence>
<feature type="transmembrane region" description="Helical" evidence="7">
    <location>
        <begin position="276"/>
        <end position="293"/>
    </location>
</feature>
<keyword evidence="4" id="KW-0653">Protein transport</keyword>
<protein>
    <submittedName>
        <fullName evidence="8">(diamondback moth) hypothetical protein</fullName>
    </submittedName>
</protein>